<evidence type="ECO:0000256" key="11">
    <source>
        <dbReference type="ARBA" id="ARBA00023065"/>
    </source>
</evidence>
<dbReference type="FunFam" id="1.10.287.630:FF:000001">
    <property type="entry name" value="Cyclic nucleotide-gated channel alpha 3"/>
    <property type="match status" value="1"/>
</dbReference>
<keyword evidence="10" id="KW-0142">cGMP-binding</keyword>
<dbReference type="Proteomes" id="UP000694565">
    <property type="component" value="Unplaced"/>
</dbReference>
<evidence type="ECO:0000313" key="20">
    <source>
        <dbReference type="Ensembl" id="ENSCLMP00005040988.1"/>
    </source>
</evidence>
<evidence type="ECO:0000256" key="3">
    <source>
        <dbReference type="ARBA" id="ARBA00022535"/>
    </source>
</evidence>
<evidence type="ECO:0000256" key="17">
    <source>
        <dbReference type="SAM" id="MobiDB-lite"/>
    </source>
</evidence>
<keyword evidence="13" id="KW-0114">cAMP</keyword>
<dbReference type="SUPFAM" id="SSF51206">
    <property type="entry name" value="cAMP-binding domain-like"/>
    <property type="match status" value="1"/>
</dbReference>
<dbReference type="Pfam" id="PF00520">
    <property type="entry name" value="Ion_trans"/>
    <property type="match status" value="1"/>
</dbReference>
<dbReference type="GO" id="GO:0030553">
    <property type="term" value="F:cGMP binding"/>
    <property type="evidence" value="ECO:0007669"/>
    <property type="project" value="UniProtKB-KW"/>
</dbReference>
<evidence type="ECO:0000256" key="2">
    <source>
        <dbReference type="ARBA" id="ARBA00022448"/>
    </source>
</evidence>
<dbReference type="GO" id="GO:0030552">
    <property type="term" value="F:cAMP binding"/>
    <property type="evidence" value="ECO:0007669"/>
    <property type="project" value="UniProtKB-KW"/>
</dbReference>
<dbReference type="InterPro" id="IPR050866">
    <property type="entry name" value="CNG_cation_channel"/>
</dbReference>
<name>A0A8C3AEX2_CYCLU</name>
<evidence type="ECO:0000256" key="18">
    <source>
        <dbReference type="SAM" id="Phobius"/>
    </source>
</evidence>
<dbReference type="GeneTree" id="ENSGT00940000155374"/>
<keyword evidence="16" id="KW-0175">Coiled coil</keyword>
<evidence type="ECO:0000256" key="15">
    <source>
        <dbReference type="ARBA" id="ARBA00023303"/>
    </source>
</evidence>
<keyword evidence="4" id="KW-0116">cAMP-binding</keyword>
<evidence type="ECO:0000256" key="9">
    <source>
        <dbReference type="ARBA" id="ARBA00022989"/>
    </source>
</evidence>
<dbReference type="Pfam" id="PF16526">
    <property type="entry name" value="CLZ"/>
    <property type="match status" value="1"/>
</dbReference>
<sequence>PVCLHPRVPSVCDDTSSELQRVAALDPHGHNSRNSFQRTGAVSRLVSLVVRLREWAHRSLLEEEERPDSFLERFRGPELRTAPSRISNTQPDADGNNAKGIFSILNGVSNRSASLKKEKKMDKILETHLNSMQYNKRQMFSRDIYCTAVTLQKKWDLFVVSPSDDAYYRWLFVIATAVLYNCRCLMMMDVLQVGNYICWLVLDYLSDFVYIIDTCVRLRTGFLEQGLLVKDHAKLRDSYVRTLQFKLDVVSILPTDLAYISTGIHTPQLRFNRLLRFPRMFEFFDRTETRTNYPNMFRIGNLVLYILVIIHWNACIYYAISSSLGFGSDTWVFPNISKPEYASLTRSYVYCLYWSTLTLTTIGEMPAPVRDEEYLFVVFDFLVGVLIFATIVGNVGSMISNMNATRAEFQARIDAIKHYMHFRKVSKELETRVIKWFDYLWNNKKAVDEKEVLKNLPNKLRAEIAINVHLETLKKVRIFQDCEAGLLVELVLKLRPQVFSPGDYICRKGDIGKEMYIIKEGKLAVVADDGVTQYALLTAGSCFGEISILNIKGSKMGNRRTANIRSLGYSDLFCLSKDDLMEAVTEYPNAKSVLEVRGREILQKEGLLDENAESGGLQKEDTEEKVERLESSLDTLQTRFARLLSEYKHTQQRLKQRITLLERQQNQTDCGADASDDMDAEAEAVNGADPGPVAHTDGSPQQSGVQMEDTKSPAKMSH</sequence>
<dbReference type="Gene3D" id="1.20.5.300">
    <property type="match status" value="1"/>
</dbReference>
<dbReference type="CDD" id="cd00038">
    <property type="entry name" value="CAP_ED"/>
    <property type="match status" value="1"/>
</dbReference>
<dbReference type="FunFam" id="2.60.120.10:FF:000002">
    <property type="entry name" value="Cyclic nucleotide gated channel alpha 1a"/>
    <property type="match status" value="1"/>
</dbReference>
<evidence type="ECO:0000256" key="10">
    <source>
        <dbReference type="ARBA" id="ARBA00022992"/>
    </source>
</evidence>
<dbReference type="GO" id="GO:0044877">
    <property type="term" value="F:protein-containing complex binding"/>
    <property type="evidence" value="ECO:0007669"/>
    <property type="project" value="TreeGrafter"/>
</dbReference>
<dbReference type="InterPro" id="IPR014710">
    <property type="entry name" value="RmlC-like_jellyroll"/>
</dbReference>
<feature type="coiled-coil region" evidence="16">
    <location>
        <begin position="619"/>
        <end position="664"/>
    </location>
</feature>
<dbReference type="Gene3D" id="1.10.287.70">
    <property type="match status" value="1"/>
</dbReference>
<evidence type="ECO:0000256" key="4">
    <source>
        <dbReference type="ARBA" id="ARBA00022566"/>
    </source>
</evidence>
<evidence type="ECO:0000256" key="16">
    <source>
        <dbReference type="SAM" id="Coils"/>
    </source>
</evidence>
<proteinExistence type="predicted"/>
<dbReference type="PANTHER" id="PTHR45638">
    <property type="entry name" value="CYCLIC NUCLEOTIDE-GATED CATION CHANNEL SUBUNIT A"/>
    <property type="match status" value="1"/>
</dbReference>
<dbReference type="Gene3D" id="2.60.120.10">
    <property type="entry name" value="Jelly Rolls"/>
    <property type="match status" value="1"/>
</dbReference>
<feature type="transmembrane region" description="Helical" evidence="18">
    <location>
        <begin position="302"/>
        <end position="320"/>
    </location>
</feature>
<evidence type="ECO:0000256" key="5">
    <source>
        <dbReference type="ARBA" id="ARBA00022606"/>
    </source>
</evidence>
<reference evidence="20" key="2">
    <citation type="submission" date="2025-09" db="UniProtKB">
        <authorList>
            <consortium name="Ensembl"/>
        </authorList>
    </citation>
    <scope>IDENTIFICATION</scope>
</reference>
<evidence type="ECO:0000256" key="12">
    <source>
        <dbReference type="ARBA" id="ARBA00023136"/>
    </source>
</evidence>
<keyword evidence="5" id="KW-0716">Sensory transduction</keyword>
<evidence type="ECO:0000256" key="13">
    <source>
        <dbReference type="ARBA" id="ARBA00023149"/>
    </source>
</evidence>
<dbReference type="InterPro" id="IPR032406">
    <property type="entry name" value="CLZ_dom"/>
</dbReference>
<keyword evidence="3" id="KW-0140">cGMP</keyword>
<dbReference type="SMART" id="SM00100">
    <property type="entry name" value="cNMP"/>
    <property type="match status" value="1"/>
</dbReference>
<comment type="subcellular location">
    <subcellularLocation>
        <location evidence="1">Membrane</location>
        <topology evidence="1">Multi-pass membrane protein</topology>
    </subcellularLocation>
</comment>
<dbReference type="FunFam" id="1.10.287.70:FF:000030">
    <property type="entry name" value="Cyclic nucleotide-gated channel alpha 3"/>
    <property type="match status" value="1"/>
</dbReference>
<keyword evidence="14" id="KW-1071">Ligand-gated ion channel</keyword>
<feature type="region of interest" description="Disordered" evidence="17">
    <location>
        <begin position="665"/>
        <end position="718"/>
    </location>
</feature>
<feature type="transmembrane region" description="Helical" evidence="18">
    <location>
        <begin position="374"/>
        <end position="396"/>
    </location>
</feature>
<dbReference type="GO" id="GO:0005222">
    <property type="term" value="F:intracellularly cAMP-activated cation channel activity"/>
    <property type="evidence" value="ECO:0007669"/>
    <property type="project" value="TreeGrafter"/>
</dbReference>
<keyword evidence="9 18" id="KW-1133">Transmembrane helix</keyword>
<dbReference type="GO" id="GO:0017071">
    <property type="term" value="C:intracellular cyclic nucleotide activated cation channel complex"/>
    <property type="evidence" value="ECO:0007669"/>
    <property type="project" value="TreeGrafter"/>
</dbReference>
<keyword evidence="12 18" id="KW-0472">Membrane</keyword>
<keyword evidence="11" id="KW-0406">Ion transport</keyword>
<protein>
    <submittedName>
        <fullName evidence="20">Cyclic nucleotide gated channel subunit alpha 2</fullName>
    </submittedName>
</protein>
<keyword evidence="2" id="KW-0813">Transport</keyword>
<dbReference type="AlphaFoldDB" id="A0A8C3AEX2"/>
<dbReference type="Gene3D" id="1.10.287.630">
    <property type="entry name" value="Helix hairpin bin"/>
    <property type="match status" value="1"/>
</dbReference>
<dbReference type="Pfam" id="PF00027">
    <property type="entry name" value="cNMP_binding"/>
    <property type="match status" value="1"/>
</dbReference>
<dbReference type="FunFam" id="1.20.5.300:FF:000002">
    <property type="entry name" value="Cyclic nucleotide-gated channel alpha 3"/>
    <property type="match status" value="1"/>
</dbReference>
<dbReference type="PROSITE" id="PS50042">
    <property type="entry name" value="CNMP_BINDING_3"/>
    <property type="match status" value="1"/>
</dbReference>
<dbReference type="InterPro" id="IPR000595">
    <property type="entry name" value="cNMP-bd_dom"/>
</dbReference>
<dbReference type="InterPro" id="IPR018488">
    <property type="entry name" value="cNMP-bd_CS"/>
</dbReference>
<dbReference type="PROSITE" id="PS00888">
    <property type="entry name" value="CNMP_BINDING_1"/>
    <property type="match status" value="1"/>
</dbReference>
<evidence type="ECO:0000256" key="14">
    <source>
        <dbReference type="ARBA" id="ARBA00023286"/>
    </source>
</evidence>
<evidence type="ECO:0000256" key="7">
    <source>
        <dbReference type="ARBA" id="ARBA00022725"/>
    </source>
</evidence>
<accession>A0A8C3AEX2</accession>
<keyword evidence="15" id="KW-0407">Ion channel</keyword>
<gene>
    <name evidence="20" type="primary">cnga2b</name>
</gene>
<evidence type="ECO:0000256" key="8">
    <source>
        <dbReference type="ARBA" id="ARBA00022741"/>
    </source>
</evidence>
<evidence type="ECO:0000256" key="6">
    <source>
        <dbReference type="ARBA" id="ARBA00022692"/>
    </source>
</evidence>
<keyword evidence="6 18" id="KW-0812">Transmembrane</keyword>
<evidence type="ECO:0000313" key="21">
    <source>
        <dbReference type="Proteomes" id="UP000694565"/>
    </source>
</evidence>
<dbReference type="SUPFAM" id="SSF81324">
    <property type="entry name" value="Voltage-gated potassium channels"/>
    <property type="match status" value="1"/>
</dbReference>
<dbReference type="GO" id="GO:0005886">
    <property type="term" value="C:plasma membrane"/>
    <property type="evidence" value="ECO:0007669"/>
    <property type="project" value="TreeGrafter"/>
</dbReference>
<evidence type="ECO:0000256" key="1">
    <source>
        <dbReference type="ARBA" id="ARBA00004141"/>
    </source>
</evidence>
<evidence type="ECO:0000259" key="19">
    <source>
        <dbReference type="PROSITE" id="PS50042"/>
    </source>
</evidence>
<dbReference type="PROSITE" id="PS00889">
    <property type="entry name" value="CNMP_BINDING_2"/>
    <property type="match status" value="1"/>
</dbReference>
<dbReference type="PANTHER" id="PTHR45638:SF3">
    <property type="entry name" value="CYCLIC NUCLEOTIDE-GATED OLFACTORY CHANNEL"/>
    <property type="match status" value="1"/>
</dbReference>
<dbReference type="InterPro" id="IPR018490">
    <property type="entry name" value="cNMP-bd_dom_sf"/>
</dbReference>
<dbReference type="GO" id="GO:0005223">
    <property type="term" value="F:intracellularly cGMP-activated cation channel activity"/>
    <property type="evidence" value="ECO:0007669"/>
    <property type="project" value="TreeGrafter"/>
</dbReference>
<dbReference type="InterPro" id="IPR005821">
    <property type="entry name" value="Ion_trans_dom"/>
</dbReference>
<reference evidence="20" key="1">
    <citation type="submission" date="2025-08" db="UniProtKB">
        <authorList>
            <consortium name="Ensembl"/>
        </authorList>
    </citation>
    <scope>IDENTIFICATION</scope>
</reference>
<feature type="domain" description="Cyclic nucleotide-binding" evidence="19">
    <location>
        <begin position="478"/>
        <end position="584"/>
    </location>
</feature>
<keyword evidence="8" id="KW-0547">Nucleotide-binding</keyword>
<dbReference type="Ensembl" id="ENSCLMT00005042499.1">
    <property type="protein sequence ID" value="ENSCLMP00005040988.1"/>
    <property type="gene ID" value="ENSCLMG00005019252.1"/>
</dbReference>
<keyword evidence="21" id="KW-1185">Reference proteome</keyword>
<organism evidence="20 21">
    <name type="scientific">Cyclopterus lumpus</name>
    <name type="common">Lumpsucker</name>
    <dbReference type="NCBI Taxonomy" id="8103"/>
    <lineage>
        <taxon>Eukaryota</taxon>
        <taxon>Metazoa</taxon>
        <taxon>Chordata</taxon>
        <taxon>Craniata</taxon>
        <taxon>Vertebrata</taxon>
        <taxon>Euteleostomi</taxon>
        <taxon>Actinopterygii</taxon>
        <taxon>Neopterygii</taxon>
        <taxon>Teleostei</taxon>
        <taxon>Neoteleostei</taxon>
        <taxon>Acanthomorphata</taxon>
        <taxon>Eupercaria</taxon>
        <taxon>Perciformes</taxon>
        <taxon>Cottioidei</taxon>
        <taxon>Cottales</taxon>
        <taxon>Cyclopteridae</taxon>
        <taxon>Cyclopterus</taxon>
    </lineage>
</organism>
<dbReference type="GO" id="GO:0007608">
    <property type="term" value="P:sensory perception of smell"/>
    <property type="evidence" value="ECO:0007669"/>
    <property type="project" value="UniProtKB-KW"/>
</dbReference>
<keyword evidence="7" id="KW-0552">Olfaction</keyword>